<dbReference type="PANTHER" id="PTHR47064:SF2">
    <property type="entry name" value="SMP-30_GLUCONOLACTONASE_LRE-LIKE REGION DOMAIN-CONTAINING PROTEIN-RELATED"/>
    <property type="match status" value="1"/>
</dbReference>
<evidence type="ECO:0000313" key="3">
    <source>
        <dbReference type="EMBL" id="CAF1225936.1"/>
    </source>
</evidence>
<keyword evidence="7" id="KW-1185">Reference proteome</keyword>
<name>A0A815YBK3_9BILA</name>
<evidence type="ECO:0000259" key="2">
    <source>
        <dbReference type="Pfam" id="PF08450"/>
    </source>
</evidence>
<feature type="signal peptide" evidence="1">
    <location>
        <begin position="1"/>
        <end position="21"/>
    </location>
</feature>
<keyword evidence="1" id="KW-0732">Signal</keyword>
<dbReference type="AlphaFoldDB" id="A0A815YBK3"/>
<gene>
    <name evidence="4" type="ORF">GPM918_LOCUS40222</name>
    <name evidence="3" type="ORF">OVA965_LOCUS25144</name>
    <name evidence="6" type="ORF">SRO942_LOCUS41149</name>
    <name evidence="5" type="ORF">TMI583_LOCUS25870</name>
</gene>
<dbReference type="Proteomes" id="UP000682733">
    <property type="component" value="Unassembled WGS sequence"/>
</dbReference>
<evidence type="ECO:0000256" key="1">
    <source>
        <dbReference type="SAM" id="SignalP"/>
    </source>
</evidence>
<evidence type="ECO:0000313" key="5">
    <source>
        <dbReference type="EMBL" id="CAF4034023.1"/>
    </source>
</evidence>
<dbReference type="OrthoDB" id="423498at2759"/>
<evidence type="ECO:0000313" key="4">
    <source>
        <dbReference type="EMBL" id="CAF1568350.1"/>
    </source>
</evidence>
<dbReference type="EMBL" id="CAJOBA010037008">
    <property type="protein sequence ID" value="CAF4034023.1"/>
    <property type="molecule type" value="Genomic_DNA"/>
</dbReference>
<reference evidence="4" key="1">
    <citation type="submission" date="2021-02" db="EMBL/GenBank/DDBJ databases">
        <authorList>
            <person name="Nowell W R."/>
        </authorList>
    </citation>
    <scope>NUCLEOTIDE SEQUENCE</scope>
</reference>
<dbReference type="Proteomes" id="UP000663829">
    <property type="component" value="Unassembled WGS sequence"/>
</dbReference>
<dbReference type="Proteomes" id="UP000677228">
    <property type="component" value="Unassembled WGS sequence"/>
</dbReference>
<dbReference type="InterPro" id="IPR052988">
    <property type="entry name" value="Oryzine_lactonohydrolase"/>
</dbReference>
<dbReference type="EMBL" id="CAJOBC010095196">
    <property type="protein sequence ID" value="CAF4430898.1"/>
    <property type="molecule type" value="Genomic_DNA"/>
</dbReference>
<dbReference type="PANTHER" id="PTHR47064">
    <property type="entry name" value="PUTATIVE (AFU_ORTHOLOGUE AFUA_1G08990)-RELATED"/>
    <property type="match status" value="1"/>
</dbReference>
<evidence type="ECO:0000313" key="6">
    <source>
        <dbReference type="EMBL" id="CAF4430898.1"/>
    </source>
</evidence>
<protein>
    <recommendedName>
        <fullName evidence="2">SMP-30/Gluconolactonase/LRE-like region domain-containing protein</fullName>
    </recommendedName>
</protein>
<dbReference type="InterPro" id="IPR011042">
    <property type="entry name" value="6-blade_b-propeller_TolB-like"/>
</dbReference>
<feature type="chain" id="PRO_5035608139" description="SMP-30/Gluconolactonase/LRE-like region domain-containing protein" evidence="1">
    <location>
        <begin position="22"/>
        <end position="353"/>
    </location>
</feature>
<dbReference type="Gene3D" id="2.120.10.30">
    <property type="entry name" value="TolB, C-terminal domain"/>
    <property type="match status" value="1"/>
</dbReference>
<dbReference type="Pfam" id="PF08450">
    <property type="entry name" value="SGL"/>
    <property type="match status" value="1"/>
</dbReference>
<evidence type="ECO:0000313" key="7">
    <source>
        <dbReference type="Proteomes" id="UP000663829"/>
    </source>
</evidence>
<proteinExistence type="predicted"/>
<feature type="domain" description="SMP-30/Gluconolactonase/LRE-like region" evidence="2">
    <location>
        <begin position="79"/>
        <end position="330"/>
    </location>
</feature>
<dbReference type="EMBL" id="CAJNOQ010029386">
    <property type="protein sequence ID" value="CAF1568350.1"/>
    <property type="molecule type" value="Genomic_DNA"/>
</dbReference>
<dbReference type="EMBL" id="CAJNOK010015465">
    <property type="protein sequence ID" value="CAF1225936.1"/>
    <property type="molecule type" value="Genomic_DNA"/>
</dbReference>
<dbReference type="SUPFAM" id="SSF63829">
    <property type="entry name" value="Calcium-dependent phosphotriesterase"/>
    <property type="match status" value="1"/>
</dbReference>
<organism evidence="4 7">
    <name type="scientific">Didymodactylos carnosus</name>
    <dbReference type="NCBI Taxonomy" id="1234261"/>
    <lineage>
        <taxon>Eukaryota</taxon>
        <taxon>Metazoa</taxon>
        <taxon>Spiralia</taxon>
        <taxon>Gnathifera</taxon>
        <taxon>Rotifera</taxon>
        <taxon>Eurotatoria</taxon>
        <taxon>Bdelloidea</taxon>
        <taxon>Philodinida</taxon>
        <taxon>Philodinidae</taxon>
        <taxon>Didymodactylos</taxon>
    </lineage>
</organism>
<sequence>MRHILICSLALLINVNQYVLLDQTKCNTVSFNKPFQLSSSCFQVYNTKFKSIIGVWLPQTNSILFTSNRQGDLNTSNQWIDIYTINLYDGRVKNITGELTRLNGHRHLMANGGTGNYNRKSILLCSQGYRSNGGSIIEITHDFNRLVPIITQYNNLSLNSPNDVIISDKDQSIWFTDPQYGFMQNFRYGQPQLDNNVYRFDINGNIQILINDLVRPNGVAFNSEETILYVTESGYALGNGSINSQVPRAIYSYQIYRQRYKNIYLYNKRLLTHVQPGIPDGIKVDQNGYLYVGCGDGVQIFDDNGALLGKIILPNSKSGVAGLVLAGKKLVMLAETEIWTVDLRCHKCKTTLL</sequence>
<dbReference type="Proteomes" id="UP000681722">
    <property type="component" value="Unassembled WGS sequence"/>
</dbReference>
<accession>A0A815YBK3</accession>
<dbReference type="InterPro" id="IPR013658">
    <property type="entry name" value="SGL"/>
</dbReference>
<comment type="caution">
    <text evidence="4">The sequence shown here is derived from an EMBL/GenBank/DDBJ whole genome shotgun (WGS) entry which is preliminary data.</text>
</comment>